<feature type="chain" id="PRO_5045958244" evidence="1">
    <location>
        <begin position="28"/>
        <end position="377"/>
    </location>
</feature>
<sequence>MIRKLSLALSPLALVAASCGQSSPAHSQQAETEQLPFRITELGTFAEPWAMAFLPDGSALITEKAGKLKLWKADRTVVDIAGVPAVDYGGQGGFGDVKPAPDFATSGTVYLTWVEAGLHDTRGAVLGKARLALDGSPRLEGLQVIWKQTPKVTGRGHFSHRIAFSPDWRYLFLSSGERQKFTPAQDLTNNLGKVLRLTLDGKPAPGNPFAAKGGVGAEIWSYGHRNLLGLQFDARGQLWDLEHGPMGGDELNHVEPGRNYGWPLVSDGDHYDGKPIPRNATRPDLAQPAISWNPVIAPGDFIFYHGDRFPGWNGQVLIASFAIGGILRLSIDGEKAKEEARYSLGQRIREIRQGADGAIYVLEDAPEGRLLKLEPMA</sequence>
<organism evidence="3 4">
    <name type="scientific">Novosphingobium cyanobacteriorum</name>
    <dbReference type="NCBI Taxonomy" id="3024215"/>
    <lineage>
        <taxon>Bacteria</taxon>
        <taxon>Pseudomonadati</taxon>
        <taxon>Pseudomonadota</taxon>
        <taxon>Alphaproteobacteria</taxon>
        <taxon>Sphingomonadales</taxon>
        <taxon>Sphingomonadaceae</taxon>
        <taxon>Novosphingobium</taxon>
    </lineage>
</organism>
<dbReference type="EMBL" id="JAROCY010000010">
    <property type="protein sequence ID" value="MDF8333974.1"/>
    <property type="molecule type" value="Genomic_DNA"/>
</dbReference>
<gene>
    <name evidence="3" type="ORF">POM99_12230</name>
</gene>
<proteinExistence type="predicted"/>
<accession>A0ABT6CJ85</accession>
<evidence type="ECO:0000259" key="2">
    <source>
        <dbReference type="Pfam" id="PF07995"/>
    </source>
</evidence>
<evidence type="ECO:0000256" key="1">
    <source>
        <dbReference type="SAM" id="SignalP"/>
    </source>
</evidence>
<protein>
    <submittedName>
        <fullName evidence="3">PQQ-dependent sugar dehydrogenase</fullName>
    </submittedName>
</protein>
<comment type="caution">
    <text evidence="3">The sequence shown here is derived from an EMBL/GenBank/DDBJ whole genome shotgun (WGS) entry which is preliminary data.</text>
</comment>
<dbReference type="Pfam" id="PF07995">
    <property type="entry name" value="GSDH"/>
    <property type="match status" value="1"/>
</dbReference>
<dbReference type="InterPro" id="IPR011042">
    <property type="entry name" value="6-blade_b-propeller_TolB-like"/>
</dbReference>
<dbReference type="InterPro" id="IPR011041">
    <property type="entry name" value="Quinoprot_gluc/sorb_DH_b-prop"/>
</dbReference>
<dbReference type="InterPro" id="IPR012938">
    <property type="entry name" value="Glc/Sorbosone_DH"/>
</dbReference>
<dbReference type="Gene3D" id="2.120.10.30">
    <property type="entry name" value="TolB, C-terminal domain"/>
    <property type="match status" value="1"/>
</dbReference>
<dbReference type="PANTHER" id="PTHR19328:SF75">
    <property type="entry name" value="ALDOSE SUGAR DEHYDROGENASE YLII"/>
    <property type="match status" value="1"/>
</dbReference>
<reference evidence="3 4" key="1">
    <citation type="submission" date="2023-03" db="EMBL/GenBank/DDBJ databases">
        <title>Novosphingobium cyanobacteriorum sp. nov., isolated from a eutrophic reservoir during the Microcystis bloom period.</title>
        <authorList>
            <person name="Kang M."/>
            <person name="Le V."/>
            <person name="Ko S.-R."/>
            <person name="Lee S.-A."/>
            <person name="Ahn C.-Y."/>
        </authorList>
    </citation>
    <scope>NUCLEOTIDE SEQUENCE [LARGE SCALE GENOMIC DNA]</scope>
    <source>
        <strain evidence="3 4">HBC54</strain>
    </source>
</reference>
<dbReference type="RefSeq" id="WP_277278181.1">
    <property type="nucleotide sequence ID" value="NZ_JAROCY010000010.1"/>
</dbReference>
<keyword evidence="4" id="KW-1185">Reference proteome</keyword>
<keyword evidence="1" id="KW-0732">Signal</keyword>
<evidence type="ECO:0000313" key="4">
    <source>
        <dbReference type="Proteomes" id="UP001222770"/>
    </source>
</evidence>
<dbReference type="SUPFAM" id="SSF50952">
    <property type="entry name" value="Soluble quinoprotein glucose dehydrogenase"/>
    <property type="match status" value="1"/>
</dbReference>
<name>A0ABT6CJ85_9SPHN</name>
<dbReference type="PROSITE" id="PS51257">
    <property type="entry name" value="PROKAR_LIPOPROTEIN"/>
    <property type="match status" value="1"/>
</dbReference>
<evidence type="ECO:0000313" key="3">
    <source>
        <dbReference type="EMBL" id="MDF8333974.1"/>
    </source>
</evidence>
<dbReference type="PANTHER" id="PTHR19328">
    <property type="entry name" value="HEDGEHOG-INTERACTING PROTEIN"/>
    <property type="match status" value="1"/>
</dbReference>
<dbReference type="Proteomes" id="UP001222770">
    <property type="component" value="Unassembled WGS sequence"/>
</dbReference>
<feature type="domain" description="Glucose/Sorbosone dehydrogenase" evidence="2">
    <location>
        <begin position="46"/>
        <end position="372"/>
    </location>
</feature>
<feature type="signal peptide" evidence="1">
    <location>
        <begin position="1"/>
        <end position="27"/>
    </location>
</feature>